<dbReference type="EMBL" id="LVLJ01001507">
    <property type="protein sequence ID" value="OAE29204.1"/>
    <property type="molecule type" value="Genomic_DNA"/>
</dbReference>
<organism evidence="1 2">
    <name type="scientific">Marchantia polymorpha subsp. ruderalis</name>
    <dbReference type="NCBI Taxonomy" id="1480154"/>
    <lineage>
        <taxon>Eukaryota</taxon>
        <taxon>Viridiplantae</taxon>
        <taxon>Streptophyta</taxon>
        <taxon>Embryophyta</taxon>
        <taxon>Marchantiophyta</taxon>
        <taxon>Marchantiopsida</taxon>
        <taxon>Marchantiidae</taxon>
        <taxon>Marchantiales</taxon>
        <taxon>Marchantiaceae</taxon>
        <taxon>Marchantia</taxon>
    </lineage>
</organism>
<proteinExistence type="predicted"/>
<evidence type="ECO:0000313" key="1">
    <source>
        <dbReference type="EMBL" id="OAE29204.1"/>
    </source>
</evidence>
<sequence length="93" mass="9916">MGGGGMKGGLFIFGAYVFCCPFQAWLGAMSGTNATLLENGLHCLRVQGWLVRRDKSASWDSNEISAMRIRLVAAAAAAECYGVESPMPDSRPS</sequence>
<comment type="caution">
    <text evidence="1">The sequence shown here is derived from an EMBL/GenBank/DDBJ whole genome shotgun (WGS) entry which is preliminary data.</text>
</comment>
<dbReference type="AlphaFoldDB" id="A0A176W873"/>
<name>A0A176W873_MARPO</name>
<protein>
    <submittedName>
        <fullName evidence="1">Uncharacterized protein</fullName>
    </submittedName>
</protein>
<evidence type="ECO:0000313" key="2">
    <source>
        <dbReference type="Proteomes" id="UP000077202"/>
    </source>
</evidence>
<keyword evidence="2" id="KW-1185">Reference proteome</keyword>
<gene>
    <name evidence="1" type="ORF">AXG93_2789s1140</name>
</gene>
<accession>A0A176W873</accession>
<reference evidence="1" key="1">
    <citation type="submission" date="2016-03" db="EMBL/GenBank/DDBJ databases">
        <title>Mechanisms controlling the formation of the plant cell surface in tip-growing cells are functionally conserved among land plants.</title>
        <authorList>
            <person name="Honkanen S."/>
            <person name="Jones V.A."/>
            <person name="Morieri G."/>
            <person name="Champion C."/>
            <person name="Hetherington A.J."/>
            <person name="Kelly S."/>
            <person name="Saint-Marcoux D."/>
            <person name="Proust H."/>
            <person name="Prescott H."/>
            <person name="Dolan L."/>
        </authorList>
    </citation>
    <scope>NUCLEOTIDE SEQUENCE [LARGE SCALE GENOMIC DNA]</scope>
    <source>
        <tissue evidence="1">Whole gametophyte</tissue>
    </source>
</reference>
<dbReference type="Proteomes" id="UP000077202">
    <property type="component" value="Unassembled WGS sequence"/>
</dbReference>